<evidence type="ECO:0000313" key="1">
    <source>
        <dbReference type="EMBL" id="KAI8532686.1"/>
    </source>
</evidence>
<gene>
    <name evidence="1" type="ORF">RHMOL_Rhmol11G0232900</name>
</gene>
<evidence type="ECO:0000313" key="2">
    <source>
        <dbReference type="Proteomes" id="UP001062846"/>
    </source>
</evidence>
<comment type="caution">
    <text evidence="1">The sequence shown here is derived from an EMBL/GenBank/DDBJ whole genome shotgun (WGS) entry which is preliminary data.</text>
</comment>
<reference evidence="1" key="1">
    <citation type="submission" date="2022-02" db="EMBL/GenBank/DDBJ databases">
        <title>Plant Genome Project.</title>
        <authorList>
            <person name="Zhang R.-G."/>
        </authorList>
    </citation>
    <scope>NUCLEOTIDE SEQUENCE</scope>
    <source>
        <strain evidence="1">AT1</strain>
    </source>
</reference>
<organism evidence="1 2">
    <name type="scientific">Rhododendron molle</name>
    <name type="common">Chinese azalea</name>
    <name type="synonym">Azalea mollis</name>
    <dbReference type="NCBI Taxonomy" id="49168"/>
    <lineage>
        <taxon>Eukaryota</taxon>
        <taxon>Viridiplantae</taxon>
        <taxon>Streptophyta</taxon>
        <taxon>Embryophyta</taxon>
        <taxon>Tracheophyta</taxon>
        <taxon>Spermatophyta</taxon>
        <taxon>Magnoliopsida</taxon>
        <taxon>eudicotyledons</taxon>
        <taxon>Gunneridae</taxon>
        <taxon>Pentapetalae</taxon>
        <taxon>asterids</taxon>
        <taxon>Ericales</taxon>
        <taxon>Ericaceae</taxon>
        <taxon>Ericoideae</taxon>
        <taxon>Rhodoreae</taxon>
        <taxon>Rhododendron</taxon>
    </lineage>
</organism>
<keyword evidence="2" id="KW-1185">Reference proteome</keyword>
<protein>
    <submittedName>
        <fullName evidence="1">Uncharacterized protein</fullName>
    </submittedName>
</protein>
<sequence>MKHPPLLVRFRFQLPPVRTTPSLSLSLSLPVSSKFSALDSIGESRLVFPRREERKRESGGSVIGYCMTSASELFYTRRASRLNPRNSLDLGLDGDRIFHHHSLGNGNTRRHHHFHHHSTLQNHSNSINNNTRRDHRHDADGCDPLRRSPLVRHQPSPRPSASERDTVRLEEGSNQLSSGNIINLDNLGGIPNSHRLNGNDRLPGAVLLARERLLERLRSVSLSRNRQNNRASPAFNRTDLILGDDYSLIDAGDWETDNSGEWLAGGPLITDSAPQIEQLLVPPQRTTKRPPGLTQMELNCLQLEVFNQSKCSVEGEILRASRECSICLESFVEGDELMCLPCAHRFHSNCLDPWVRTCGDCPYCRRTIVYK</sequence>
<proteinExistence type="predicted"/>
<accession>A0ACC0LWN9</accession>
<name>A0ACC0LWN9_RHOML</name>
<dbReference type="Proteomes" id="UP001062846">
    <property type="component" value="Chromosome 11"/>
</dbReference>
<dbReference type="EMBL" id="CM046398">
    <property type="protein sequence ID" value="KAI8532686.1"/>
    <property type="molecule type" value="Genomic_DNA"/>
</dbReference>